<evidence type="ECO:0008006" key="3">
    <source>
        <dbReference type="Google" id="ProtNLM"/>
    </source>
</evidence>
<dbReference type="Proteomes" id="UP000095488">
    <property type="component" value="Unassembled WGS sequence"/>
</dbReference>
<name>A0ABM9UJX2_SARVE</name>
<sequence>MDYGFIVIYILDFNTEMPIKSGEITVYEHKSSNIVFYKMIDKNFSGKTDRIKVKAPSKLLSQYPIQNAILPYSLYDIKVKAKGYVDALILGVQVFPYEIAIQKILMIKLPIGSKQGEITNVIVIPPNTLVQ</sequence>
<protein>
    <recommendedName>
        <fullName evidence="3">Carboxypeptidase regulatory-like domain-containing protein</fullName>
    </recommendedName>
</protein>
<dbReference type="EMBL" id="CYZR01000001">
    <property type="protein sequence ID" value="CUN43830.1"/>
    <property type="molecule type" value="Genomic_DNA"/>
</dbReference>
<gene>
    <name evidence="1" type="ORF">ERS852473_00130</name>
</gene>
<dbReference type="RefSeq" id="WP_055257038.1">
    <property type="nucleotide sequence ID" value="NZ_CABIXL010000001.1"/>
</dbReference>
<comment type="caution">
    <text evidence="1">The sequence shown here is derived from an EMBL/GenBank/DDBJ whole genome shotgun (WGS) entry which is preliminary data.</text>
</comment>
<proteinExistence type="predicted"/>
<organism evidence="1 2">
    <name type="scientific">Sarcina ventriculi</name>
    <name type="common">Clostridium ventriculi</name>
    <dbReference type="NCBI Taxonomy" id="1267"/>
    <lineage>
        <taxon>Bacteria</taxon>
        <taxon>Bacillati</taxon>
        <taxon>Bacillota</taxon>
        <taxon>Clostridia</taxon>
        <taxon>Eubacteriales</taxon>
        <taxon>Clostridiaceae</taxon>
        <taxon>Sarcina</taxon>
    </lineage>
</organism>
<evidence type="ECO:0000313" key="1">
    <source>
        <dbReference type="EMBL" id="CUN43830.1"/>
    </source>
</evidence>
<accession>A0ABM9UJX2</accession>
<keyword evidence="2" id="KW-1185">Reference proteome</keyword>
<evidence type="ECO:0000313" key="2">
    <source>
        <dbReference type="Proteomes" id="UP000095488"/>
    </source>
</evidence>
<reference evidence="1 2" key="1">
    <citation type="submission" date="2015-09" db="EMBL/GenBank/DDBJ databases">
        <authorList>
            <consortium name="Pathogen Informatics"/>
        </authorList>
    </citation>
    <scope>NUCLEOTIDE SEQUENCE [LARGE SCALE GENOMIC DNA]</scope>
    <source>
        <strain evidence="1 2">2789STDY5834858</strain>
    </source>
</reference>